<keyword evidence="1" id="KW-1133">Transmembrane helix</keyword>
<proteinExistence type="predicted"/>
<gene>
    <name evidence="2" type="ORF">GIB67_022397</name>
</gene>
<evidence type="ECO:0000313" key="3">
    <source>
        <dbReference type="Proteomes" id="UP000541444"/>
    </source>
</evidence>
<dbReference type="EMBL" id="JACGCM010001226">
    <property type="protein sequence ID" value="KAF6158317.1"/>
    <property type="molecule type" value="Genomic_DNA"/>
</dbReference>
<comment type="caution">
    <text evidence="2">The sequence shown here is derived from an EMBL/GenBank/DDBJ whole genome shotgun (WGS) entry which is preliminary data.</text>
</comment>
<feature type="transmembrane region" description="Helical" evidence="1">
    <location>
        <begin position="6"/>
        <end position="22"/>
    </location>
</feature>
<keyword evidence="3" id="KW-1185">Reference proteome</keyword>
<evidence type="ECO:0000313" key="2">
    <source>
        <dbReference type="EMBL" id="KAF6158317.1"/>
    </source>
</evidence>
<name>A0A7J7MU19_9MAGN</name>
<keyword evidence="1" id="KW-0472">Membrane</keyword>
<sequence length="87" mass="9790">MLDLGALAWNIILYILGALYLESGGPKGSVKRTELFLACHTKQDGTFPEQMKDKMEQINRLIKNEPKIIEKDLEHDPIALVSHVNTS</sequence>
<dbReference type="Proteomes" id="UP000541444">
    <property type="component" value="Unassembled WGS sequence"/>
</dbReference>
<keyword evidence="1" id="KW-0812">Transmembrane</keyword>
<dbReference type="OrthoDB" id="1934925at2759"/>
<protein>
    <submittedName>
        <fullName evidence="2">Uncharacterized protein</fullName>
    </submittedName>
</protein>
<organism evidence="2 3">
    <name type="scientific">Kingdonia uniflora</name>
    <dbReference type="NCBI Taxonomy" id="39325"/>
    <lineage>
        <taxon>Eukaryota</taxon>
        <taxon>Viridiplantae</taxon>
        <taxon>Streptophyta</taxon>
        <taxon>Embryophyta</taxon>
        <taxon>Tracheophyta</taxon>
        <taxon>Spermatophyta</taxon>
        <taxon>Magnoliopsida</taxon>
        <taxon>Ranunculales</taxon>
        <taxon>Circaeasteraceae</taxon>
        <taxon>Kingdonia</taxon>
    </lineage>
</organism>
<evidence type="ECO:0000256" key="1">
    <source>
        <dbReference type="SAM" id="Phobius"/>
    </source>
</evidence>
<accession>A0A7J7MU19</accession>
<reference evidence="2 3" key="1">
    <citation type="journal article" date="2020" name="IScience">
        <title>Genome Sequencing of the Endangered Kingdonia uniflora (Circaeasteraceae, Ranunculales) Reveals Potential Mechanisms of Evolutionary Specialization.</title>
        <authorList>
            <person name="Sun Y."/>
            <person name="Deng T."/>
            <person name="Zhang A."/>
            <person name="Moore M.J."/>
            <person name="Landis J.B."/>
            <person name="Lin N."/>
            <person name="Zhang H."/>
            <person name="Zhang X."/>
            <person name="Huang J."/>
            <person name="Zhang X."/>
            <person name="Sun H."/>
            <person name="Wang H."/>
        </authorList>
    </citation>
    <scope>NUCLEOTIDE SEQUENCE [LARGE SCALE GENOMIC DNA]</scope>
    <source>
        <strain evidence="2">TB1705</strain>
        <tissue evidence="2">Leaf</tissue>
    </source>
</reference>
<dbReference type="AlphaFoldDB" id="A0A7J7MU19"/>